<sequence>MSSILNSNAIPPKIQAVISAALAAQAQVYKGTITQLERHFENMSIPAITPSKPSAA</sequence>
<organism evidence="1 2">
    <name type="scientific">Cronartium quercuum f. sp. fusiforme G11</name>
    <dbReference type="NCBI Taxonomy" id="708437"/>
    <lineage>
        <taxon>Eukaryota</taxon>
        <taxon>Fungi</taxon>
        <taxon>Dikarya</taxon>
        <taxon>Basidiomycota</taxon>
        <taxon>Pucciniomycotina</taxon>
        <taxon>Pucciniomycetes</taxon>
        <taxon>Pucciniales</taxon>
        <taxon>Coleosporiaceae</taxon>
        <taxon>Cronartium</taxon>
    </lineage>
</organism>
<keyword evidence="2" id="KW-1185">Reference proteome</keyword>
<dbReference type="AlphaFoldDB" id="A0A9P6NU82"/>
<dbReference type="Proteomes" id="UP000886653">
    <property type="component" value="Unassembled WGS sequence"/>
</dbReference>
<name>A0A9P6NU82_9BASI</name>
<protein>
    <submittedName>
        <fullName evidence="1">Uncharacterized protein</fullName>
    </submittedName>
</protein>
<gene>
    <name evidence="1" type="ORF">CROQUDRAFT_653462</name>
</gene>
<reference evidence="1" key="1">
    <citation type="submission" date="2013-11" db="EMBL/GenBank/DDBJ databases">
        <title>Genome sequence of the fusiform rust pathogen reveals effectors for host alternation and coevolution with pine.</title>
        <authorList>
            <consortium name="DOE Joint Genome Institute"/>
            <person name="Smith K."/>
            <person name="Pendleton A."/>
            <person name="Kubisiak T."/>
            <person name="Anderson C."/>
            <person name="Salamov A."/>
            <person name="Aerts A."/>
            <person name="Riley R."/>
            <person name="Clum A."/>
            <person name="Lindquist E."/>
            <person name="Ence D."/>
            <person name="Campbell M."/>
            <person name="Kronenberg Z."/>
            <person name="Feau N."/>
            <person name="Dhillon B."/>
            <person name="Hamelin R."/>
            <person name="Burleigh J."/>
            <person name="Smith J."/>
            <person name="Yandell M."/>
            <person name="Nelson C."/>
            <person name="Grigoriev I."/>
            <person name="Davis J."/>
        </authorList>
    </citation>
    <scope>NUCLEOTIDE SEQUENCE</scope>
    <source>
        <strain evidence="1">G11</strain>
    </source>
</reference>
<comment type="caution">
    <text evidence="1">The sequence shown here is derived from an EMBL/GenBank/DDBJ whole genome shotgun (WGS) entry which is preliminary data.</text>
</comment>
<dbReference type="EMBL" id="MU167226">
    <property type="protein sequence ID" value="KAG0149626.1"/>
    <property type="molecule type" value="Genomic_DNA"/>
</dbReference>
<evidence type="ECO:0000313" key="2">
    <source>
        <dbReference type="Proteomes" id="UP000886653"/>
    </source>
</evidence>
<accession>A0A9P6NU82</accession>
<evidence type="ECO:0000313" key="1">
    <source>
        <dbReference type="EMBL" id="KAG0149626.1"/>
    </source>
</evidence>
<proteinExistence type="predicted"/>